<dbReference type="GO" id="GO:0006508">
    <property type="term" value="P:proteolysis"/>
    <property type="evidence" value="ECO:0007669"/>
    <property type="project" value="UniProtKB-KW"/>
</dbReference>
<organism evidence="5">
    <name type="scientific">Alexandrium catenella</name>
    <name type="common">Red tide dinoflagellate</name>
    <name type="synonym">Gonyaulax catenella</name>
    <dbReference type="NCBI Taxonomy" id="2925"/>
    <lineage>
        <taxon>Eukaryota</taxon>
        <taxon>Sar</taxon>
        <taxon>Alveolata</taxon>
        <taxon>Dinophyceae</taxon>
        <taxon>Gonyaulacales</taxon>
        <taxon>Pyrocystaceae</taxon>
        <taxon>Alexandrium</taxon>
    </lineage>
</organism>
<dbReference type="InterPro" id="IPR001506">
    <property type="entry name" value="Peptidase_M12A"/>
</dbReference>
<dbReference type="Pfam" id="PF01400">
    <property type="entry name" value="Astacin"/>
    <property type="match status" value="1"/>
</dbReference>
<dbReference type="PRINTS" id="PR00480">
    <property type="entry name" value="ASTACIN"/>
</dbReference>
<keyword evidence="2" id="KW-0378">Hydrolase</keyword>
<proteinExistence type="predicted"/>
<dbReference type="PROSITE" id="PS51864">
    <property type="entry name" value="ASTACIN"/>
    <property type="match status" value="1"/>
</dbReference>
<feature type="domain" description="Kringle" evidence="3">
    <location>
        <begin position="149"/>
        <end position="188"/>
    </location>
</feature>
<dbReference type="Gene3D" id="3.40.390.10">
    <property type="entry name" value="Collagenase (Catalytic Domain)"/>
    <property type="match status" value="1"/>
</dbReference>
<dbReference type="GO" id="GO:0046872">
    <property type="term" value="F:metal ion binding"/>
    <property type="evidence" value="ECO:0007669"/>
    <property type="project" value="UniProtKB-KW"/>
</dbReference>
<dbReference type="AlphaFoldDB" id="A0A7S1QGY9"/>
<protein>
    <recommendedName>
        <fullName evidence="2">Metalloendopeptidase</fullName>
        <ecNumber evidence="2">3.4.24.-</ecNumber>
    </recommendedName>
</protein>
<evidence type="ECO:0000256" key="1">
    <source>
        <dbReference type="PROSITE-ProRule" id="PRU01211"/>
    </source>
</evidence>
<gene>
    <name evidence="5" type="ORF">ACAT0790_LOCUS26296</name>
</gene>
<dbReference type="GO" id="GO:0004222">
    <property type="term" value="F:metalloendopeptidase activity"/>
    <property type="evidence" value="ECO:0007669"/>
    <property type="project" value="UniProtKB-UniRule"/>
</dbReference>
<evidence type="ECO:0000256" key="2">
    <source>
        <dbReference type="RuleBase" id="RU361183"/>
    </source>
</evidence>
<evidence type="ECO:0000313" key="5">
    <source>
        <dbReference type="EMBL" id="CAD9139676.1"/>
    </source>
</evidence>
<dbReference type="EC" id="3.4.24.-" evidence="2"/>
<name>A0A7S1QGY9_ALECA</name>
<reference evidence="5" key="1">
    <citation type="submission" date="2021-01" db="EMBL/GenBank/DDBJ databases">
        <authorList>
            <person name="Corre E."/>
            <person name="Pelletier E."/>
            <person name="Niang G."/>
            <person name="Scheremetjew M."/>
            <person name="Finn R."/>
            <person name="Kale V."/>
            <person name="Holt S."/>
            <person name="Cochrane G."/>
            <person name="Meng A."/>
            <person name="Brown T."/>
            <person name="Cohen L."/>
        </authorList>
    </citation>
    <scope>NUCLEOTIDE SEQUENCE</scope>
    <source>
        <strain evidence="5">OF101</strain>
    </source>
</reference>
<keyword evidence="2" id="KW-0479">Metal-binding</keyword>
<comment type="cofactor">
    <cofactor evidence="2">
        <name>Zn(2+)</name>
        <dbReference type="ChEBI" id="CHEBI:29105"/>
    </cofactor>
    <text evidence="2">Binds 1 zinc ion per subunit.</text>
</comment>
<dbReference type="PROSITE" id="PS50070">
    <property type="entry name" value="KRINGLE_2"/>
    <property type="match status" value="2"/>
</dbReference>
<dbReference type="PANTHER" id="PTHR10127:SF850">
    <property type="entry name" value="METALLOENDOPEPTIDASE"/>
    <property type="match status" value="1"/>
</dbReference>
<dbReference type="InterPro" id="IPR024079">
    <property type="entry name" value="MetalloPept_cat_dom_sf"/>
</dbReference>
<dbReference type="InterPro" id="IPR000001">
    <property type="entry name" value="Kringle"/>
</dbReference>
<sequence length="253" mass="26505">MGLGHEQSRADRGEYLVLDRASVRSGQLGALAATAGAGGRGPARQAYDLLSVMHAPATAFSGNGSVTLMPRDARVTPFMGQRMGFSFGDIQKLGSLYDCRQSSTPASGEDLLEALAIRTEALAAPATEGQCVCEDGWATEGLPRCATAENGWCCNPDGDARGPWCVTRGRCLGRVWDYCGARGDAARSVAPATRRGCRCRPARAGACARQETGFCCNPDGDPNGPWCRTESPCGGVDYDYCRPPGAGNATATL</sequence>
<evidence type="ECO:0000259" key="4">
    <source>
        <dbReference type="PROSITE" id="PS51864"/>
    </source>
</evidence>
<evidence type="ECO:0000259" key="3">
    <source>
        <dbReference type="PROSITE" id="PS50070"/>
    </source>
</evidence>
<feature type="domain" description="Kringle" evidence="3">
    <location>
        <begin position="211"/>
        <end position="246"/>
    </location>
</feature>
<keyword evidence="2" id="KW-0645">Protease</keyword>
<feature type="domain" description="Peptidase M12A" evidence="4">
    <location>
        <begin position="1"/>
        <end position="100"/>
    </location>
</feature>
<accession>A0A7S1QGY9</accession>
<dbReference type="EMBL" id="HBGE01043626">
    <property type="protein sequence ID" value="CAD9139676.1"/>
    <property type="molecule type" value="Transcribed_RNA"/>
</dbReference>
<keyword evidence="2" id="KW-0482">Metalloprotease</keyword>
<dbReference type="PANTHER" id="PTHR10127">
    <property type="entry name" value="DISCOIDIN, CUB, EGF, LAMININ , AND ZINC METALLOPROTEASE DOMAIN CONTAINING"/>
    <property type="match status" value="1"/>
</dbReference>
<comment type="caution">
    <text evidence="1">Lacks conserved residue(s) required for the propagation of feature annotation.</text>
</comment>
<keyword evidence="2" id="KW-0862">Zinc</keyword>
<dbReference type="SUPFAM" id="SSF55486">
    <property type="entry name" value="Metalloproteases ('zincins'), catalytic domain"/>
    <property type="match status" value="1"/>
</dbReference>